<accession>A0ABR3V760</accession>
<comment type="caution">
    <text evidence="2">The sequence shown here is derived from an EMBL/GenBank/DDBJ whole genome shotgun (WGS) entry which is preliminary data.</text>
</comment>
<gene>
    <name evidence="2" type="ORF">VTK73DRAFT_4640</name>
</gene>
<feature type="region of interest" description="Disordered" evidence="1">
    <location>
        <begin position="94"/>
        <end position="117"/>
    </location>
</feature>
<keyword evidence="3" id="KW-1185">Reference proteome</keyword>
<name>A0ABR3V760_9PEZI</name>
<dbReference type="Proteomes" id="UP001586593">
    <property type="component" value="Unassembled WGS sequence"/>
</dbReference>
<evidence type="ECO:0000313" key="3">
    <source>
        <dbReference type="Proteomes" id="UP001586593"/>
    </source>
</evidence>
<reference evidence="2 3" key="1">
    <citation type="journal article" date="2024" name="Commun. Biol.">
        <title>Comparative genomic analysis of thermophilic fungi reveals convergent evolutionary adaptations and gene losses.</title>
        <authorList>
            <person name="Steindorff A.S."/>
            <person name="Aguilar-Pontes M.V."/>
            <person name="Robinson A.J."/>
            <person name="Andreopoulos B."/>
            <person name="LaButti K."/>
            <person name="Kuo A."/>
            <person name="Mondo S."/>
            <person name="Riley R."/>
            <person name="Otillar R."/>
            <person name="Haridas S."/>
            <person name="Lipzen A."/>
            <person name="Grimwood J."/>
            <person name="Schmutz J."/>
            <person name="Clum A."/>
            <person name="Reid I.D."/>
            <person name="Moisan M.C."/>
            <person name="Butler G."/>
            <person name="Nguyen T.T.M."/>
            <person name="Dewar K."/>
            <person name="Conant G."/>
            <person name="Drula E."/>
            <person name="Henrissat B."/>
            <person name="Hansel C."/>
            <person name="Singer S."/>
            <person name="Hutchinson M.I."/>
            <person name="de Vries R.P."/>
            <person name="Natvig D.O."/>
            <person name="Powell A.J."/>
            <person name="Tsang A."/>
            <person name="Grigoriev I.V."/>
        </authorList>
    </citation>
    <scope>NUCLEOTIDE SEQUENCE [LARGE SCALE GENOMIC DNA]</scope>
    <source>
        <strain evidence="2 3">ATCC 24622</strain>
    </source>
</reference>
<organism evidence="2 3">
    <name type="scientific">Phialemonium thermophilum</name>
    <dbReference type="NCBI Taxonomy" id="223376"/>
    <lineage>
        <taxon>Eukaryota</taxon>
        <taxon>Fungi</taxon>
        <taxon>Dikarya</taxon>
        <taxon>Ascomycota</taxon>
        <taxon>Pezizomycotina</taxon>
        <taxon>Sordariomycetes</taxon>
        <taxon>Sordariomycetidae</taxon>
        <taxon>Cephalothecales</taxon>
        <taxon>Cephalothecaceae</taxon>
        <taxon>Phialemonium</taxon>
    </lineage>
</organism>
<evidence type="ECO:0000313" key="2">
    <source>
        <dbReference type="EMBL" id="KAL1837607.1"/>
    </source>
</evidence>
<protein>
    <submittedName>
        <fullName evidence="2">Uncharacterized protein</fullName>
    </submittedName>
</protein>
<proteinExistence type="predicted"/>
<sequence length="117" mass="10693">MMTSMMLMVGREGGVDDVAVLVDDAVGGQGGVGGGVLEGQGVGEGRLDGAGEGDVVGVGPLGEGAGGTALAGRGGGGAAAAAAVVAAAAAAAADHGRDGPATLDEGSRRRAGPGLGR</sequence>
<evidence type="ECO:0000256" key="1">
    <source>
        <dbReference type="SAM" id="MobiDB-lite"/>
    </source>
</evidence>
<dbReference type="EMBL" id="JAZHXJ010002613">
    <property type="protein sequence ID" value="KAL1837607.1"/>
    <property type="molecule type" value="Genomic_DNA"/>
</dbReference>